<feature type="domain" description="Amidohydrolase-related" evidence="2">
    <location>
        <begin position="40"/>
        <end position="312"/>
    </location>
</feature>
<evidence type="ECO:0000313" key="3">
    <source>
        <dbReference type="EMBL" id="MFC4873748.1"/>
    </source>
</evidence>
<dbReference type="SUPFAM" id="SSF51556">
    <property type="entry name" value="Metallo-dependent hydrolases"/>
    <property type="match status" value="1"/>
</dbReference>
<dbReference type="InterPro" id="IPR032466">
    <property type="entry name" value="Metal_Hydrolase"/>
</dbReference>
<name>A0ABV9T552_9BACT</name>
<evidence type="ECO:0000313" key="4">
    <source>
        <dbReference type="Proteomes" id="UP001595818"/>
    </source>
</evidence>
<dbReference type="InterPro" id="IPR006680">
    <property type="entry name" value="Amidohydro-rel"/>
</dbReference>
<comment type="caution">
    <text evidence="3">The sequence shown here is derived from an EMBL/GenBank/DDBJ whole genome shotgun (WGS) entry which is preliminary data.</text>
</comment>
<dbReference type="Gene3D" id="3.20.20.140">
    <property type="entry name" value="Metal-dependent hydrolases"/>
    <property type="match status" value="1"/>
</dbReference>
<dbReference type="Pfam" id="PF04909">
    <property type="entry name" value="Amidohydro_2"/>
    <property type="match status" value="1"/>
</dbReference>
<reference evidence="4" key="1">
    <citation type="journal article" date="2019" name="Int. J. Syst. Evol. Microbiol.">
        <title>The Global Catalogue of Microorganisms (GCM) 10K type strain sequencing project: providing services to taxonomists for standard genome sequencing and annotation.</title>
        <authorList>
            <consortium name="The Broad Institute Genomics Platform"/>
            <consortium name="The Broad Institute Genome Sequencing Center for Infectious Disease"/>
            <person name="Wu L."/>
            <person name="Ma J."/>
        </authorList>
    </citation>
    <scope>NUCLEOTIDE SEQUENCE [LARGE SCALE GENOMIC DNA]</scope>
    <source>
        <strain evidence="4">CGMCC 4.7466</strain>
    </source>
</reference>
<proteinExistence type="inferred from homology"/>
<sequence>MDKRTFLKTGALSALGLGLVPQGVLSLSRFKSHQEIPVTDTHLHLWDLSKMDYPWLKDAGAPLERNFLLPDYHRAIKGTPVSKMVFVECARLPEQYLQEVDWVTEQAQRDKRIKGMVAYFPLEKGKESQKDLETLTERKIVRGIRKGVSSELMADSGFCKAVKMLSGLELSYDLNISAPLMKDALDFVKKFPDLLFVLDHVGNPDIKGGQFTEWAKYMSAFSELDNVTCKISGMITKADPRNDRVDDLLPYFDHVMTSFGTNRVIYGGDWPVVLRAGSYHKWISTFLKLCKNLSIDEKRKLYYLNAERIYRI</sequence>
<dbReference type="RefSeq" id="WP_377066912.1">
    <property type="nucleotide sequence ID" value="NZ_JBHSJJ010000012.1"/>
</dbReference>
<dbReference type="PANTHER" id="PTHR43569:SF2">
    <property type="entry name" value="AMIDOHYDROLASE-RELATED DOMAIN-CONTAINING PROTEIN"/>
    <property type="match status" value="1"/>
</dbReference>
<dbReference type="EMBL" id="JBHSJJ010000012">
    <property type="protein sequence ID" value="MFC4873748.1"/>
    <property type="molecule type" value="Genomic_DNA"/>
</dbReference>
<keyword evidence="4" id="KW-1185">Reference proteome</keyword>
<dbReference type="Proteomes" id="UP001595818">
    <property type="component" value="Unassembled WGS sequence"/>
</dbReference>
<protein>
    <submittedName>
        <fullName evidence="3">Amidohydrolase family protein</fullName>
    </submittedName>
</protein>
<gene>
    <name evidence="3" type="ORF">ACFPFU_18745</name>
</gene>
<evidence type="ECO:0000259" key="2">
    <source>
        <dbReference type="Pfam" id="PF04909"/>
    </source>
</evidence>
<evidence type="ECO:0000256" key="1">
    <source>
        <dbReference type="ARBA" id="ARBA00038310"/>
    </source>
</evidence>
<dbReference type="PANTHER" id="PTHR43569">
    <property type="entry name" value="AMIDOHYDROLASE"/>
    <property type="match status" value="1"/>
</dbReference>
<dbReference type="InterPro" id="IPR052350">
    <property type="entry name" value="Metallo-dep_Lactonases"/>
</dbReference>
<organism evidence="3 4">
    <name type="scientific">Negadavirga shengliensis</name>
    <dbReference type="NCBI Taxonomy" id="1389218"/>
    <lineage>
        <taxon>Bacteria</taxon>
        <taxon>Pseudomonadati</taxon>
        <taxon>Bacteroidota</taxon>
        <taxon>Cytophagia</taxon>
        <taxon>Cytophagales</taxon>
        <taxon>Cyclobacteriaceae</taxon>
        <taxon>Negadavirga</taxon>
    </lineage>
</organism>
<accession>A0ABV9T552</accession>
<comment type="similarity">
    <text evidence="1">Belongs to the metallo-dependent hydrolases superfamily.</text>
</comment>